<sequence>MAKYLTCAETAKLVRAALKEAFPGVKFSVKSDVYSGGASINIKYTDGPTCKQVKAVAQMFEGSYFDGMTDYKGSNYSSLDGEEVRFGADFIFVNRYFSVAVLQNAVKAACDYYGYATPAIEDGYFGARIADRLDYETDRRIMTKVNEISLVATQPSATLARVGFLGDDGYGYGTVGRLAA</sequence>
<evidence type="ECO:0000313" key="2">
    <source>
        <dbReference type="EMBL" id="CAB4161023.1"/>
    </source>
</evidence>
<organism evidence="2">
    <name type="scientific">uncultured Caudovirales phage</name>
    <dbReference type="NCBI Taxonomy" id="2100421"/>
    <lineage>
        <taxon>Viruses</taxon>
        <taxon>Duplodnaviria</taxon>
        <taxon>Heunggongvirae</taxon>
        <taxon>Uroviricota</taxon>
        <taxon>Caudoviricetes</taxon>
        <taxon>Peduoviridae</taxon>
        <taxon>Maltschvirus</taxon>
        <taxon>Maltschvirus maltsch</taxon>
    </lineage>
</organism>
<reference evidence="2" key="1">
    <citation type="submission" date="2020-04" db="EMBL/GenBank/DDBJ databases">
        <authorList>
            <person name="Chiriac C."/>
            <person name="Salcher M."/>
            <person name="Ghai R."/>
            <person name="Kavagutti S V."/>
        </authorList>
    </citation>
    <scope>NUCLEOTIDE SEQUENCE</scope>
</reference>
<dbReference type="InterPro" id="IPR041311">
    <property type="entry name" value="LPD29"/>
</dbReference>
<accession>A0A6J5NQ96</accession>
<proteinExistence type="predicted"/>
<name>A0A6J5NQ96_9CAUD</name>
<evidence type="ECO:0000259" key="1">
    <source>
        <dbReference type="Pfam" id="PF18847"/>
    </source>
</evidence>
<dbReference type="EMBL" id="LR796699">
    <property type="protein sequence ID" value="CAB4161023.1"/>
    <property type="molecule type" value="Genomic_DNA"/>
</dbReference>
<feature type="domain" description="Large polyvalent protein associated" evidence="1">
    <location>
        <begin position="6"/>
        <end position="97"/>
    </location>
</feature>
<dbReference type="Pfam" id="PF18847">
    <property type="entry name" value="LPD29"/>
    <property type="match status" value="1"/>
</dbReference>
<gene>
    <name evidence="2" type="ORF">UFOVP766_25</name>
</gene>
<protein>
    <recommendedName>
        <fullName evidence="1">Large polyvalent protein associated domain-containing protein</fullName>
    </recommendedName>
</protein>